<dbReference type="RefSeq" id="WP_096892307.1">
    <property type="nucleotide sequence ID" value="NZ_BAOS01000001.1"/>
</dbReference>
<comment type="caution">
    <text evidence="5">The sequence shown here is derived from an EMBL/GenBank/DDBJ whole genome shotgun (WGS) entry which is preliminary data.</text>
</comment>
<feature type="domain" description="Ketosynthase family 3 (KS3)" evidence="4">
    <location>
        <begin position="1"/>
        <end position="421"/>
    </location>
</feature>
<dbReference type="PANTHER" id="PTHR11712">
    <property type="entry name" value="POLYKETIDE SYNTHASE-RELATED"/>
    <property type="match status" value="1"/>
</dbReference>
<dbReference type="InterPro" id="IPR000794">
    <property type="entry name" value="Beta-ketoacyl_synthase"/>
</dbReference>
<evidence type="ECO:0000256" key="2">
    <source>
        <dbReference type="ARBA" id="ARBA00022679"/>
    </source>
</evidence>
<proteinExistence type="inferred from homology"/>
<evidence type="ECO:0000313" key="5">
    <source>
        <dbReference type="EMBL" id="GAX59170.1"/>
    </source>
</evidence>
<dbReference type="PANTHER" id="PTHR11712:SF336">
    <property type="entry name" value="3-OXOACYL-[ACYL-CARRIER-PROTEIN] SYNTHASE, MITOCHONDRIAL"/>
    <property type="match status" value="1"/>
</dbReference>
<dbReference type="GO" id="GO:0004315">
    <property type="term" value="F:3-oxoacyl-[acyl-carrier-protein] synthase activity"/>
    <property type="evidence" value="ECO:0007669"/>
    <property type="project" value="TreeGrafter"/>
</dbReference>
<protein>
    <submittedName>
        <fullName evidence="5">Beta-ketoacyl-ACP synthase</fullName>
    </submittedName>
</protein>
<evidence type="ECO:0000256" key="3">
    <source>
        <dbReference type="RuleBase" id="RU003694"/>
    </source>
</evidence>
<comment type="similarity">
    <text evidence="1 3">Belongs to the thiolase-like superfamily. Beta-ketoacyl-ACP synthases family.</text>
</comment>
<accession>A0A286TTF6</accession>
<dbReference type="InterPro" id="IPR014030">
    <property type="entry name" value="Ketoacyl_synth_N"/>
</dbReference>
<evidence type="ECO:0000259" key="4">
    <source>
        <dbReference type="PROSITE" id="PS52004"/>
    </source>
</evidence>
<dbReference type="GO" id="GO:0006633">
    <property type="term" value="P:fatty acid biosynthetic process"/>
    <property type="evidence" value="ECO:0007669"/>
    <property type="project" value="TreeGrafter"/>
</dbReference>
<keyword evidence="6" id="KW-1185">Reference proteome</keyword>
<dbReference type="GO" id="GO:0005829">
    <property type="term" value="C:cytosol"/>
    <property type="evidence" value="ECO:0007669"/>
    <property type="project" value="TreeGrafter"/>
</dbReference>
<dbReference type="EMBL" id="BAOS01000001">
    <property type="protein sequence ID" value="GAX59170.1"/>
    <property type="molecule type" value="Genomic_DNA"/>
</dbReference>
<dbReference type="AlphaFoldDB" id="A0A286TTF6"/>
<keyword evidence="2 3" id="KW-0808">Transferase</keyword>
<reference evidence="6" key="1">
    <citation type="journal article" date="2017" name="Environ. Microbiol. Rep.">
        <title>Genetic Diversity of Marine Anaerobic Ammonium-Oxidizing Bacteria as Revealed by Genomic and Proteomic Analyses of 'Candidatus Scalindua japonica'.</title>
        <authorList>
            <person name="Oshiki M."/>
            <person name="Mizuto K."/>
            <person name="Kimura Z."/>
            <person name="Kindaichi T."/>
            <person name="Satoh H."/>
            <person name="Okabe S."/>
        </authorList>
    </citation>
    <scope>NUCLEOTIDE SEQUENCE [LARGE SCALE GENOMIC DNA]</scope>
    <source>
        <strain evidence="6">husup-a2</strain>
    </source>
</reference>
<dbReference type="InterPro" id="IPR014031">
    <property type="entry name" value="Ketoacyl_synth_C"/>
</dbReference>
<dbReference type="Pfam" id="PF00109">
    <property type="entry name" value="ketoacyl-synt"/>
    <property type="match status" value="1"/>
</dbReference>
<dbReference type="CDD" id="cd00834">
    <property type="entry name" value="KAS_I_II"/>
    <property type="match status" value="1"/>
</dbReference>
<dbReference type="Pfam" id="PF02801">
    <property type="entry name" value="Ketoacyl-synt_C"/>
    <property type="match status" value="1"/>
</dbReference>
<dbReference type="NCBIfam" id="NF005490">
    <property type="entry name" value="PRK07103.1"/>
    <property type="match status" value="1"/>
</dbReference>
<dbReference type="InterPro" id="IPR016039">
    <property type="entry name" value="Thiolase-like"/>
</dbReference>
<dbReference type="Gene3D" id="3.40.47.10">
    <property type="match status" value="2"/>
</dbReference>
<sequence length="427" mass="46112">MGRVVITGYGVINSVGHNVEDFTESLRSGKSGISTLLTIPTDTCPVKIGAEIKDFSYIDYLNSLEEISQSIYTISRKVCNNSNLSTQISSCAAIQAYLDAELIHSLLDSSSIGIIVSGNNISQKYIIDNYDKFLKEPEYINPKYAISFLDTNIIGAISEILNIKGIGYSVGGASASGNLGLYNAYQLIQAGTVKACLCVGALADFSELELKAFSILGAMTGQTFNDQPEKASRPFDKKHDGFVFGQGSGCVVLESMESALSRDVQIRGEIVSAASGLDGNHLTNPSIEGEIKVMQSVLQETGITTKEIDYINTHGTSSPLGDITELDAIKHVFKECVKSIHINSTKSLIGHCIYSAGVVELIATLIQMKEGFYHPDINLDDPIDRQVNFVGKKVLTDVKINYALSNSFGFGGINSSILVKNQKCLNR</sequence>
<evidence type="ECO:0000313" key="6">
    <source>
        <dbReference type="Proteomes" id="UP000218542"/>
    </source>
</evidence>
<dbReference type="InterPro" id="IPR020841">
    <property type="entry name" value="PKS_Beta-ketoAc_synthase_dom"/>
</dbReference>
<dbReference type="SMART" id="SM00825">
    <property type="entry name" value="PKS_KS"/>
    <property type="match status" value="1"/>
</dbReference>
<dbReference type="OrthoDB" id="9808669at2"/>
<dbReference type="SUPFAM" id="SSF53901">
    <property type="entry name" value="Thiolase-like"/>
    <property type="match status" value="2"/>
</dbReference>
<dbReference type="Proteomes" id="UP000218542">
    <property type="component" value="Unassembled WGS sequence"/>
</dbReference>
<evidence type="ECO:0000256" key="1">
    <source>
        <dbReference type="ARBA" id="ARBA00008467"/>
    </source>
</evidence>
<dbReference type="PROSITE" id="PS52004">
    <property type="entry name" value="KS3_2"/>
    <property type="match status" value="1"/>
</dbReference>
<gene>
    <name evidence="5" type="ORF">SCALIN_C01_0101</name>
</gene>
<organism evidence="5 6">
    <name type="scientific">Candidatus Scalindua japonica</name>
    <dbReference type="NCBI Taxonomy" id="1284222"/>
    <lineage>
        <taxon>Bacteria</taxon>
        <taxon>Pseudomonadati</taxon>
        <taxon>Planctomycetota</taxon>
        <taxon>Candidatus Brocadiia</taxon>
        <taxon>Candidatus Brocadiales</taxon>
        <taxon>Candidatus Scalinduaceae</taxon>
        <taxon>Candidatus Scalindua</taxon>
    </lineage>
</organism>
<name>A0A286TTF6_9BACT</name>